<dbReference type="PROSITE" id="PS50957">
    <property type="entry name" value="JOSEPHIN"/>
    <property type="match status" value="1"/>
</dbReference>
<dbReference type="EC" id="3.4.19.12" evidence="2"/>
<evidence type="ECO:0000259" key="7">
    <source>
        <dbReference type="PROSITE" id="PS50957"/>
    </source>
</evidence>
<keyword evidence="4" id="KW-0833">Ubl conjugation pathway</keyword>
<dbReference type="InterPro" id="IPR006155">
    <property type="entry name" value="Josephin"/>
</dbReference>
<comment type="catalytic activity">
    <reaction evidence="1">
        <text>Thiol-dependent hydrolysis of ester, thioester, amide, peptide and isopeptide bonds formed by the C-terminal Gly of ubiquitin (a 76-residue protein attached to proteins as an intracellular targeting signal).</text>
        <dbReference type="EC" id="3.4.19.12"/>
    </reaction>
</comment>
<dbReference type="AlphaFoldDB" id="A0AAN7TV12"/>
<dbReference type="GO" id="GO:0016579">
    <property type="term" value="P:protein deubiquitination"/>
    <property type="evidence" value="ECO:0007669"/>
    <property type="project" value="InterPro"/>
</dbReference>
<keyword evidence="5 6" id="KW-0378">Hydrolase</keyword>
<dbReference type="GO" id="GO:0004843">
    <property type="term" value="F:cysteine-type deubiquitinase activity"/>
    <property type="evidence" value="ECO:0007669"/>
    <property type="project" value="UniProtKB-EC"/>
</dbReference>
<feature type="active site" evidence="6">
    <location>
        <position position="28"/>
    </location>
</feature>
<accession>A0AAN7TV12</accession>
<dbReference type="InterPro" id="IPR040053">
    <property type="entry name" value="JOSD1/2"/>
</dbReference>
<dbReference type="Pfam" id="PF02099">
    <property type="entry name" value="Josephin"/>
    <property type="match status" value="1"/>
</dbReference>
<evidence type="ECO:0000256" key="5">
    <source>
        <dbReference type="ARBA" id="ARBA00022801"/>
    </source>
</evidence>
<dbReference type="Proteomes" id="UP001344447">
    <property type="component" value="Unassembled WGS sequence"/>
</dbReference>
<evidence type="ECO:0000256" key="3">
    <source>
        <dbReference type="ARBA" id="ARBA00022670"/>
    </source>
</evidence>
<dbReference type="GO" id="GO:0006508">
    <property type="term" value="P:proteolysis"/>
    <property type="evidence" value="ECO:0007669"/>
    <property type="project" value="UniProtKB-KW"/>
</dbReference>
<protein>
    <recommendedName>
        <fullName evidence="2">ubiquitinyl hydrolase 1</fullName>
        <ecNumber evidence="2">3.4.19.12</ecNumber>
    </recommendedName>
</protein>
<organism evidence="8 9">
    <name type="scientific">Dictyostelium firmibasis</name>
    <dbReference type="NCBI Taxonomy" id="79012"/>
    <lineage>
        <taxon>Eukaryota</taxon>
        <taxon>Amoebozoa</taxon>
        <taxon>Evosea</taxon>
        <taxon>Eumycetozoa</taxon>
        <taxon>Dictyostelia</taxon>
        <taxon>Dictyosteliales</taxon>
        <taxon>Dictyosteliaceae</taxon>
        <taxon>Dictyostelium</taxon>
    </lineage>
</organism>
<evidence type="ECO:0000256" key="6">
    <source>
        <dbReference type="PROSITE-ProRule" id="PRU00331"/>
    </source>
</evidence>
<sequence length="215" mass="24960">MSTSNKKTKKIDTQPTELYFERQRKKLCGLHSLNNFFQCEKFTQKDMNDMAYEIDITNRFINPHKSVLGLGDYDANVLVKALTSNGYEIQWFDKREKIDDLNLDELHGILINTISFRILSLYEARHWFILKNMNQIKIKSDNENNNNNDITPSEGTTITENQNSIPLKNLQQKPFSYVLFNSSNSSPLPIETKEKVLSYLGYILNNSNAELILIK</sequence>
<dbReference type="PANTHER" id="PTHR13291">
    <property type="entry name" value="JOSEPHIN 1, 2"/>
    <property type="match status" value="1"/>
</dbReference>
<feature type="active site" evidence="6">
    <location>
        <position position="126"/>
    </location>
</feature>
<proteinExistence type="predicted"/>
<name>A0AAN7TV12_9MYCE</name>
<reference evidence="8 9" key="1">
    <citation type="submission" date="2023-11" db="EMBL/GenBank/DDBJ databases">
        <title>Dfirmibasis_genome.</title>
        <authorList>
            <person name="Edelbroek B."/>
            <person name="Kjellin J."/>
            <person name="Jerlstrom-Hultqvist J."/>
            <person name="Soderbom F."/>
        </authorList>
    </citation>
    <scope>NUCLEOTIDE SEQUENCE [LARGE SCALE GENOMIC DNA]</scope>
    <source>
        <strain evidence="8 9">TNS-C-14</strain>
    </source>
</reference>
<keyword evidence="3" id="KW-0645">Protease</keyword>
<feature type="active site" evidence="6">
    <location>
        <position position="141"/>
    </location>
</feature>
<evidence type="ECO:0000256" key="1">
    <source>
        <dbReference type="ARBA" id="ARBA00000707"/>
    </source>
</evidence>
<comment type="caution">
    <text evidence="8">The sequence shown here is derived from an EMBL/GenBank/DDBJ whole genome shotgun (WGS) entry which is preliminary data.</text>
</comment>
<dbReference type="SMART" id="SM01246">
    <property type="entry name" value="Josephin"/>
    <property type="match status" value="1"/>
</dbReference>
<dbReference type="Gene3D" id="3.90.70.40">
    <property type="match status" value="1"/>
</dbReference>
<gene>
    <name evidence="8" type="ORF">RB653_007038</name>
</gene>
<feature type="domain" description="Josephin" evidence="7">
    <location>
        <begin position="15"/>
        <end position="195"/>
    </location>
</feature>
<evidence type="ECO:0000313" key="9">
    <source>
        <dbReference type="Proteomes" id="UP001344447"/>
    </source>
</evidence>
<keyword evidence="9" id="KW-1185">Reference proteome</keyword>
<dbReference type="EMBL" id="JAVFKY010000005">
    <property type="protein sequence ID" value="KAK5575903.1"/>
    <property type="molecule type" value="Genomic_DNA"/>
</dbReference>
<evidence type="ECO:0000313" key="8">
    <source>
        <dbReference type="EMBL" id="KAK5575903.1"/>
    </source>
</evidence>
<evidence type="ECO:0000256" key="2">
    <source>
        <dbReference type="ARBA" id="ARBA00012759"/>
    </source>
</evidence>
<evidence type="ECO:0000256" key="4">
    <source>
        <dbReference type="ARBA" id="ARBA00022786"/>
    </source>
</evidence>
<dbReference type="PANTHER" id="PTHR13291:SF0">
    <property type="entry name" value="JOSEPHIN-LIKE PROTEIN"/>
    <property type="match status" value="1"/>
</dbReference>